<dbReference type="Proteomes" id="UP001152747">
    <property type="component" value="Unassembled WGS sequence"/>
</dbReference>
<protein>
    <recommendedName>
        <fullName evidence="3">RRM domain-containing protein</fullName>
    </recommendedName>
</protein>
<dbReference type="InterPro" id="IPR012677">
    <property type="entry name" value="Nucleotide-bd_a/b_plait_sf"/>
</dbReference>
<dbReference type="AlphaFoldDB" id="A0A9P1N962"/>
<feature type="compositionally biased region" description="Polar residues" evidence="2">
    <location>
        <begin position="37"/>
        <end position="46"/>
    </location>
</feature>
<gene>
    <name evidence="4" type="ORF">CAMP_LOCUS18421</name>
</gene>
<dbReference type="EMBL" id="CANHGI010000006">
    <property type="protein sequence ID" value="CAI5455784.1"/>
    <property type="molecule type" value="Genomic_DNA"/>
</dbReference>
<evidence type="ECO:0000256" key="2">
    <source>
        <dbReference type="SAM" id="MobiDB-lite"/>
    </source>
</evidence>
<comment type="caution">
    <text evidence="4">The sequence shown here is derived from an EMBL/GenBank/DDBJ whole genome shotgun (WGS) entry which is preliminary data.</text>
</comment>
<accession>A0A9P1N962</accession>
<dbReference type="GO" id="GO:0003723">
    <property type="term" value="F:RNA binding"/>
    <property type="evidence" value="ECO:0007669"/>
    <property type="project" value="UniProtKB-UniRule"/>
</dbReference>
<dbReference type="PROSITE" id="PS50102">
    <property type="entry name" value="RRM"/>
    <property type="match status" value="1"/>
</dbReference>
<feature type="domain" description="RRM" evidence="3">
    <location>
        <begin position="105"/>
        <end position="177"/>
    </location>
</feature>
<evidence type="ECO:0000256" key="1">
    <source>
        <dbReference type="PROSITE-ProRule" id="PRU00176"/>
    </source>
</evidence>
<dbReference type="CDD" id="cd00590">
    <property type="entry name" value="RRM_SF"/>
    <property type="match status" value="1"/>
</dbReference>
<dbReference type="Gene3D" id="3.30.70.330">
    <property type="match status" value="1"/>
</dbReference>
<dbReference type="InterPro" id="IPR000504">
    <property type="entry name" value="RRM_dom"/>
</dbReference>
<organism evidence="4 5">
    <name type="scientific">Caenorhabditis angaria</name>
    <dbReference type="NCBI Taxonomy" id="860376"/>
    <lineage>
        <taxon>Eukaryota</taxon>
        <taxon>Metazoa</taxon>
        <taxon>Ecdysozoa</taxon>
        <taxon>Nematoda</taxon>
        <taxon>Chromadorea</taxon>
        <taxon>Rhabditida</taxon>
        <taxon>Rhabditina</taxon>
        <taxon>Rhabditomorpha</taxon>
        <taxon>Rhabditoidea</taxon>
        <taxon>Rhabditidae</taxon>
        <taxon>Peloderinae</taxon>
        <taxon>Caenorhabditis</taxon>
    </lineage>
</organism>
<feature type="region of interest" description="Disordered" evidence="2">
    <location>
        <begin position="187"/>
        <end position="226"/>
    </location>
</feature>
<evidence type="ECO:0000313" key="4">
    <source>
        <dbReference type="EMBL" id="CAI5455784.1"/>
    </source>
</evidence>
<dbReference type="SUPFAM" id="SSF54928">
    <property type="entry name" value="RNA-binding domain, RBD"/>
    <property type="match status" value="1"/>
</dbReference>
<keyword evidence="1" id="KW-0694">RNA-binding</keyword>
<feature type="compositionally biased region" description="Basic and acidic residues" evidence="2">
    <location>
        <begin position="195"/>
        <end position="210"/>
    </location>
</feature>
<feature type="region of interest" description="Disordered" evidence="2">
    <location>
        <begin position="33"/>
        <end position="84"/>
    </location>
</feature>
<name>A0A9P1N962_9PELO</name>
<dbReference type="InterPro" id="IPR035979">
    <property type="entry name" value="RBD_domain_sf"/>
</dbReference>
<sequence>MYAFTFPTELTAEELAYQETIKKCSEIKNLLALDEPTTPTAVSGQKRSSKSTDVENDWTPKKRSRLMSERKSIGEGNSYDGEMEDGEIGDDDMGEESVNISTGSSSVIVRGIDLSEEKLRKAFKENGELNCESITVDNKQKTATIYFWTSFDAEKAVSKMNGYILNGISIKVAIDRSCERVMVSTPITINTTQKKPKEEKDKAKAEKTGSPEKAIVSDSDKKAEQQ</sequence>
<proteinExistence type="predicted"/>
<dbReference type="SMART" id="SM00360">
    <property type="entry name" value="RRM"/>
    <property type="match status" value="1"/>
</dbReference>
<dbReference type="OrthoDB" id="378874at2759"/>
<reference evidence="4" key="1">
    <citation type="submission" date="2022-11" db="EMBL/GenBank/DDBJ databases">
        <authorList>
            <person name="Kikuchi T."/>
        </authorList>
    </citation>
    <scope>NUCLEOTIDE SEQUENCE</scope>
    <source>
        <strain evidence="4">PS1010</strain>
    </source>
</reference>
<dbReference type="Pfam" id="PF00076">
    <property type="entry name" value="RRM_1"/>
    <property type="match status" value="1"/>
</dbReference>
<keyword evidence="5" id="KW-1185">Reference proteome</keyword>
<evidence type="ECO:0000313" key="5">
    <source>
        <dbReference type="Proteomes" id="UP001152747"/>
    </source>
</evidence>
<evidence type="ECO:0000259" key="3">
    <source>
        <dbReference type="PROSITE" id="PS50102"/>
    </source>
</evidence>